<dbReference type="GO" id="GO:0005741">
    <property type="term" value="C:mitochondrial outer membrane"/>
    <property type="evidence" value="ECO:0007669"/>
    <property type="project" value="UniProtKB-SubCell"/>
</dbReference>
<dbReference type="EMBL" id="GBHO01018922">
    <property type="protein sequence ID" value="JAG24682.1"/>
    <property type="molecule type" value="Transcribed_RNA"/>
</dbReference>
<evidence type="ECO:0000313" key="11">
    <source>
        <dbReference type="EMBL" id="JAQ07580.1"/>
    </source>
</evidence>
<evidence type="ECO:0000313" key="10">
    <source>
        <dbReference type="EMBL" id="JAG24682.1"/>
    </source>
</evidence>
<reference evidence="10" key="2">
    <citation type="submission" date="2014-07" db="EMBL/GenBank/DDBJ databases">
        <authorList>
            <person name="Hull J."/>
        </authorList>
    </citation>
    <scope>NUCLEOTIDE SEQUENCE</scope>
</reference>
<dbReference type="GO" id="GO:0008053">
    <property type="term" value="P:mitochondrial fusion"/>
    <property type="evidence" value="ECO:0007669"/>
    <property type="project" value="InterPro"/>
</dbReference>
<sequence length="502" mass="56490">MPAMSLMNRVQLTTLQKGVIISIGTGVALLAVVAQYLKRRRKTPSTSKNQRKTKVQSVASGSVTNTPYNGGVDRGSTAGSLRSGSPGMRILNRQPSILSAMSDRLSNAGLGPQDTSKLTPQQLGAMGMEALENGITHWEDALSAYATSASSGGPLTLTDQEEAEFARDIQMLLEIAYKLQRKCELLFLDQRSVLFRADSSVRGDSSKFDNYSSADSFVSAQDEIADLREFEEFADIATDVEKLPLYQSAMKQFDEFGIPYRCLRTEMVRCSSDLEYLGKLHCVRLAFQWMFQDPATWQWFADSGRQVLTDLLLYADKDPKDFLVAYEEMLVFIQESAIWNDVETELSVKGVKAMTFYDVVLDYILMDAFEDLESPPSSVTAVVQNRWLSNGFKESALSTAVWSVLKAKRRMLAYPNGFMAHFYDISEQMSPLMAWGFLGPDDHLREICQYFKDQVMGYLVDIFSFQRSRYTTVEELAEDIVKHTKDRVDNLGLKLCKTIEEE</sequence>
<dbReference type="Pfam" id="PF10265">
    <property type="entry name" value="Miga"/>
    <property type="match status" value="1"/>
</dbReference>
<keyword evidence="3 9" id="KW-0812">Transmembrane</keyword>
<keyword evidence="7 9" id="KW-0472">Membrane</keyword>
<name>A0A0A9XV69_LYGHE</name>
<dbReference type="PANTHER" id="PTHR21508:SF5">
    <property type="entry name" value="MITOGUARDIN"/>
    <property type="match status" value="1"/>
</dbReference>
<feature type="region of interest" description="Disordered" evidence="8">
    <location>
        <begin position="40"/>
        <end position="86"/>
    </location>
</feature>
<protein>
    <submittedName>
        <fullName evidence="10">Protein FAM73B</fullName>
    </submittedName>
</protein>
<gene>
    <name evidence="10" type="primary">FAM73B</name>
    <name evidence="11" type="synonym">FAM73B_1</name>
    <name evidence="10" type="ORF">CM83_83779</name>
    <name evidence="11" type="ORF">g.81767</name>
</gene>
<comment type="similarity">
    <text evidence="2">Belongs to the mitoguardin family.</text>
</comment>
<proteinExistence type="inferred from homology"/>
<reference evidence="10" key="1">
    <citation type="journal article" date="2014" name="PLoS ONE">
        <title>Transcriptome-Based Identification of ABC Transporters in the Western Tarnished Plant Bug Lygus hesperus.</title>
        <authorList>
            <person name="Hull J.J."/>
            <person name="Chaney K."/>
            <person name="Geib S.M."/>
            <person name="Fabrick J.A."/>
            <person name="Brent C.S."/>
            <person name="Walsh D."/>
            <person name="Lavine L.C."/>
        </authorList>
    </citation>
    <scope>NUCLEOTIDE SEQUENCE</scope>
</reference>
<keyword evidence="5 9" id="KW-1133">Transmembrane helix</keyword>
<evidence type="ECO:0000256" key="5">
    <source>
        <dbReference type="ARBA" id="ARBA00022989"/>
    </source>
</evidence>
<dbReference type="PANTHER" id="PTHR21508">
    <property type="entry name" value="MITOGUARDIN"/>
    <property type="match status" value="1"/>
</dbReference>
<evidence type="ECO:0000256" key="3">
    <source>
        <dbReference type="ARBA" id="ARBA00022692"/>
    </source>
</evidence>
<feature type="transmembrane region" description="Helical" evidence="9">
    <location>
        <begin position="20"/>
        <end position="37"/>
    </location>
</feature>
<feature type="compositionally biased region" description="Polar residues" evidence="8">
    <location>
        <begin position="55"/>
        <end position="68"/>
    </location>
</feature>
<dbReference type="InterPro" id="IPR019392">
    <property type="entry name" value="Miga"/>
</dbReference>
<feature type="compositionally biased region" description="Basic residues" evidence="8">
    <location>
        <begin position="40"/>
        <end position="54"/>
    </location>
</feature>
<dbReference type="AlphaFoldDB" id="A0A0A9XV69"/>
<evidence type="ECO:0000256" key="4">
    <source>
        <dbReference type="ARBA" id="ARBA00022787"/>
    </source>
</evidence>
<reference evidence="11" key="3">
    <citation type="journal article" date="2016" name="Gigascience">
        <title>De novo construction of an expanded transcriptome assembly for the western tarnished plant bug, Lygus hesperus.</title>
        <authorList>
            <person name="Tassone E.E."/>
            <person name="Geib S.M."/>
            <person name="Hall B."/>
            <person name="Fabrick J.A."/>
            <person name="Brent C.S."/>
            <person name="Hull J.J."/>
        </authorList>
    </citation>
    <scope>NUCLEOTIDE SEQUENCE</scope>
</reference>
<keyword evidence="4" id="KW-1000">Mitochondrion outer membrane</keyword>
<evidence type="ECO:0000256" key="8">
    <source>
        <dbReference type="SAM" id="MobiDB-lite"/>
    </source>
</evidence>
<comment type="subcellular location">
    <subcellularLocation>
        <location evidence="1">Mitochondrion outer membrane</location>
    </subcellularLocation>
</comment>
<dbReference type="EMBL" id="GDHC01011049">
    <property type="protein sequence ID" value="JAQ07580.1"/>
    <property type="molecule type" value="Transcribed_RNA"/>
</dbReference>
<evidence type="ECO:0000256" key="7">
    <source>
        <dbReference type="ARBA" id="ARBA00023136"/>
    </source>
</evidence>
<evidence type="ECO:0000256" key="6">
    <source>
        <dbReference type="ARBA" id="ARBA00023128"/>
    </source>
</evidence>
<accession>A0A0A9XV69</accession>
<keyword evidence="6" id="KW-0496">Mitochondrion</keyword>
<evidence type="ECO:0000256" key="9">
    <source>
        <dbReference type="SAM" id="Phobius"/>
    </source>
</evidence>
<evidence type="ECO:0000256" key="1">
    <source>
        <dbReference type="ARBA" id="ARBA00004294"/>
    </source>
</evidence>
<evidence type="ECO:0000256" key="2">
    <source>
        <dbReference type="ARBA" id="ARBA00008969"/>
    </source>
</evidence>
<organism evidence="10">
    <name type="scientific">Lygus hesperus</name>
    <name type="common">Western plant bug</name>
    <dbReference type="NCBI Taxonomy" id="30085"/>
    <lineage>
        <taxon>Eukaryota</taxon>
        <taxon>Metazoa</taxon>
        <taxon>Ecdysozoa</taxon>
        <taxon>Arthropoda</taxon>
        <taxon>Hexapoda</taxon>
        <taxon>Insecta</taxon>
        <taxon>Pterygota</taxon>
        <taxon>Neoptera</taxon>
        <taxon>Paraneoptera</taxon>
        <taxon>Hemiptera</taxon>
        <taxon>Heteroptera</taxon>
        <taxon>Panheteroptera</taxon>
        <taxon>Cimicomorpha</taxon>
        <taxon>Miridae</taxon>
        <taxon>Mirini</taxon>
        <taxon>Lygus</taxon>
    </lineage>
</organism>